<keyword evidence="4" id="KW-1185">Reference proteome</keyword>
<dbReference type="SMART" id="SM01041">
    <property type="entry name" value="BRO1"/>
    <property type="match status" value="1"/>
</dbReference>
<evidence type="ECO:0000256" key="1">
    <source>
        <dbReference type="SAM" id="Phobius"/>
    </source>
</evidence>
<name>A0ABV0NIF6_9TELE</name>
<feature type="domain" description="BRO1" evidence="2">
    <location>
        <begin position="1"/>
        <end position="190"/>
    </location>
</feature>
<dbReference type="InterPro" id="IPR025304">
    <property type="entry name" value="ALIX_V_dom"/>
</dbReference>
<dbReference type="Gene3D" id="1.20.140.50">
    <property type="entry name" value="alix/aip1 like domains"/>
    <property type="match status" value="1"/>
</dbReference>
<protein>
    <recommendedName>
        <fullName evidence="2">BRO1 domain-containing protein</fullName>
    </recommendedName>
</protein>
<accession>A0ABV0NIF6</accession>
<proteinExistence type="predicted"/>
<keyword evidence="1" id="KW-0472">Membrane</keyword>
<dbReference type="PROSITE" id="PS51180">
    <property type="entry name" value="BRO1"/>
    <property type="match status" value="1"/>
</dbReference>
<dbReference type="Gene3D" id="1.25.40.280">
    <property type="entry name" value="alix/aip1 like domains"/>
    <property type="match status" value="1"/>
</dbReference>
<evidence type="ECO:0000259" key="2">
    <source>
        <dbReference type="PROSITE" id="PS51180"/>
    </source>
</evidence>
<reference evidence="3 4" key="1">
    <citation type="submission" date="2021-06" db="EMBL/GenBank/DDBJ databases">
        <authorList>
            <person name="Palmer J.M."/>
        </authorList>
    </citation>
    <scope>NUCLEOTIDE SEQUENCE [LARGE SCALE GENOMIC DNA]</scope>
    <source>
        <strain evidence="3 4">GA_2019</strain>
        <tissue evidence="3">Muscle</tissue>
    </source>
</reference>
<dbReference type="Pfam" id="PF13949">
    <property type="entry name" value="ALIX_LYPXL_bnd"/>
    <property type="match status" value="1"/>
</dbReference>
<comment type="caution">
    <text evidence="3">The sequence shown here is derived from an EMBL/GenBank/DDBJ whole genome shotgun (WGS) entry which is preliminary data.</text>
</comment>
<dbReference type="InterPro" id="IPR038499">
    <property type="entry name" value="BRO1_sf"/>
</dbReference>
<dbReference type="Gene3D" id="1.20.120.560">
    <property type="entry name" value="alix/aip1 in complex with the ypdl late domain"/>
    <property type="match status" value="1"/>
</dbReference>
<keyword evidence="1" id="KW-1133">Transmembrane helix</keyword>
<dbReference type="PANTHER" id="PTHR23030">
    <property type="entry name" value="PCD6 INTERACTING PROTEIN-RELATED"/>
    <property type="match status" value="1"/>
</dbReference>
<sequence length="312" mass="35399">MKDAVIAKLANQAADYYGEAFKQCQYKDNLPKYFYFQEVLPVLAAKHCILQANAELHQSILAKQKKRFGEEIARLQHAAELVKTVASRYDEYVSVKDLTDKINRALTAAKKDNDFIYHDRVPEVKDLEHIGKAALVKATAIAPPLSQKYTDLFEKMVPMAVQQSMGIYGQRKAETVNKLVGMMREATNLCNGYDEGRLHETYTSITFTQFAKLVFLLFVATYSLRHLIFPFFPFLKEGNGFRNILDKAVHADQVVKDRYNAQCDMIALLCKPENELNAAIPSANPTKTLQGSEVRVSSLLQMMLNFRFYCSG</sequence>
<organism evidence="3 4">
    <name type="scientific">Goodea atripinnis</name>
    <dbReference type="NCBI Taxonomy" id="208336"/>
    <lineage>
        <taxon>Eukaryota</taxon>
        <taxon>Metazoa</taxon>
        <taxon>Chordata</taxon>
        <taxon>Craniata</taxon>
        <taxon>Vertebrata</taxon>
        <taxon>Euteleostomi</taxon>
        <taxon>Actinopterygii</taxon>
        <taxon>Neopterygii</taxon>
        <taxon>Teleostei</taxon>
        <taxon>Neoteleostei</taxon>
        <taxon>Acanthomorphata</taxon>
        <taxon>Ovalentaria</taxon>
        <taxon>Atherinomorphae</taxon>
        <taxon>Cyprinodontiformes</taxon>
        <taxon>Goodeidae</taxon>
        <taxon>Goodea</taxon>
    </lineage>
</organism>
<dbReference type="PANTHER" id="PTHR23030:SF39">
    <property type="entry name" value="PROGRAMMED CELL DEATH 6-INTERACTING PROTEIN"/>
    <property type="match status" value="1"/>
</dbReference>
<feature type="transmembrane region" description="Helical" evidence="1">
    <location>
        <begin position="213"/>
        <end position="235"/>
    </location>
</feature>
<evidence type="ECO:0000313" key="3">
    <source>
        <dbReference type="EMBL" id="MEQ2171060.1"/>
    </source>
</evidence>
<dbReference type="Pfam" id="PF03097">
    <property type="entry name" value="BRO1"/>
    <property type="match status" value="1"/>
</dbReference>
<dbReference type="InterPro" id="IPR004328">
    <property type="entry name" value="BRO1_dom"/>
</dbReference>
<keyword evidence="1" id="KW-0812">Transmembrane</keyword>
<evidence type="ECO:0000313" key="4">
    <source>
        <dbReference type="Proteomes" id="UP001476798"/>
    </source>
</evidence>
<gene>
    <name evidence="3" type="ORF">GOODEAATRI_006811</name>
</gene>
<dbReference type="Proteomes" id="UP001476798">
    <property type="component" value="Unassembled WGS sequence"/>
</dbReference>
<dbReference type="EMBL" id="JAHRIO010040312">
    <property type="protein sequence ID" value="MEQ2171060.1"/>
    <property type="molecule type" value="Genomic_DNA"/>
</dbReference>